<dbReference type="InterPro" id="IPR058813">
    <property type="entry name" value="DNA-SBD_ScoMcrA"/>
</dbReference>
<dbReference type="AlphaFoldDB" id="A0A1U7HCG1"/>
<name>A0A1U7HCG1_9CYAN</name>
<dbReference type="RefSeq" id="WP_073600529.1">
    <property type="nucleotide sequence ID" value="NZ_MRCB01000021.1"/>
</dbReference>
<keyword evidence="3" id="KW-1185">Reference proteome</keyword>
<protein>
    <recommendedName>
        <fullName evidence="1">ScoMcrA-like DNA sulfur-binding domain-containing protein</fullName>
    </recommendedName>
</protein>
<sequence length="201" mass="23519">MNRKKRQTNPRTLVDYCDLFSKIKVNKSKQRGDAPYKPILLLSVIDLIAQGSIEDNYIYISDKLINTFNNYWNILSPDSFNGGLALPFFHLKNDGFWTLKFSEEYDGGRPQTIPKLKEDVDYAKIDYELFEFLQDPNSREELIYALIETWFSSSQKEIEEILKINQTLQDSTNIESLEEIETLDKEKRFHLRKSVASSKCL</sequence>
<dbReference type="OrthoDB" id="529575at2"/>
<feature type="domain" description="ScoMcrA-like DNA sulfur-binding" evidence="1">
    <location>
        <begin position="19"/>
        <end position="156"/>
    </location>
</feature>
<dbReference type="EMBL" id="MRCB01000021">
    <property type="protein sequence ID" value="OKH21292.1"/>
    <property type="molecule type" value="Genomic_DNA"/>
</dbReference>
<dbReference type="Pfam" id="PF26340">
    <property type="entry name" value="DNA-SBD_ScoMcrA"/>
    <property type="match status" value="1"/>
</dbReference>
<proteinExistence type="predicted"/>
<reference evidence="2 3" key="1">
    <citation type="submission" date="2016-11" db="EMBL/GenBank/DDBJ databases">
        <title>Draft Genome Sequences of Nine Cyanobacterial Strains from Diverse Habitats.</title>
        <authorList>
            <person name="Zhu T."/>
            <person name="Hou S."/>
            <person name="Lu X."/>
            <person name="Hess W.R."/>
        </authorList>
    </citation>
    <scope>NUCLEOTIDE SEQUENCE [LARGE SCALE GENOMIC DNA]</scope>
    <source>
        <strain evidence="2 3">NIES-593</strain>
    </source>
</reference>
<dbReference type="Proteomes" id="UP000186868">
    <property type="component" value="Unassembled WGS sequence"/>
</dbReference>
<accession>A0A1U7HCG1</accession>
<dbReference type="STRING" id="1921803.NIES593_15950"/>
<comment type="caution">
    <text evidence="2">The sequence shown here is derived from an EMBL/GenBank/DDBJ whole genome shotgun (WGS) entry which is preliminary data.</text>
</comment>
<gene>
    <name evidence="2" type="ORF">NIES593_15950</name>
</gene>
<evidence type="ECO:0000313" key="3">
    <source>
        <dbReference type="Proteomes" id="UP000186868"/>
    </source>
</evidence>
<evidence type="ECO:0000259" key="1">
    <source>
        <dbReference type="Pfam" id="PF26340"/>
    </source>
</evidence>
<evidence type="ECO:0000313" key="2">
    <source>
        <dbReference type="EMBL" id="OKH21292.1"/>
    </source>
</evidence>
<organism evidence="2 3">
    <name type="scientific">Hydrococcus rivularis NIES-593</name>
    <dbReference type="NCBI Taxonomy" id="1921803"/>
    <lineage>
        <taxon>Bacteria</taxon>
        <taxon>Bacillati</taxon>
        <taxon>Cyanobacteriota</taxon>
        <taxon>Cyanophyceae</taxon>
        <taxon>Pleurocapsales</taxon>
        <taxon>Hydrococcaceae</taxon>
        <taxon>Hydrococcus</taxon>
    </lineage>
</organism>